<organism evidence="1 2">
    <name type="scientific">Bradyrhizobium japonicum</name>
    <dbReference type="NCBI Taxonomy" id="375"/>
    <lineage>
        <taxon>Bacteria</taxon>
        <taxon>Pseudomonadati</taxon>
        <taxon>Pseudomonadota</taxon>
        <taxon>Alphaproteobacteria</taxon>
        <taxon>Hyphomicrobiales</taxon>
        <taxon>Nitrobacteraceae</taxon>
        <taxon>Bradyrhizobium</taxon>
    </lineage>
</organism>
<protein>
    <submittedName>
        <fullName evidence="1">Uncharacterized protein</fullName>
    </submittedName>
</protein>
<accession>A0A1L3FAH6</accession>
<evidence type="ECO:0000313" key="1">
    <source>
        <dbReference type="EMBL" id="APG10319.1"/>
    </source>
</evidence>
<dbReference type="AlphaFoldDB" id="A0A1L3FAH6"/>
<evidence type="ECO:0000313" key="2">
    <source>
        <dbReference type="Proteomes" id="UP000181962"/>
    </source>
</evidence>
<dbReference type="Proteomes" id="UP000181962">
    <property type="component" value="Chromosome"/>
</dbReference>
<reference evidence="1 2" key="1">
    <citation type="submission" date="2016-11" db="EMBL/GenBank/DDBJ databases">
        <title>Complete Genome Sequence of Bradyrhizobium sp. strain J5, an isolated from soybean nodule in Hokkaido.</title>
        <authorList>
            <person name="Kanehara K."/>
        </authorList>
    </citation>
    <scope>NUCLEOTIDE SEQUENCE [LARGE SCALE GENOMIC DNA]</scope>
    <source>
        <strain evidence="1 2">J5</strain>
    </source>
</reference>
<gene>
    <name evidence="1" type="ORF">BKD09_18480</name>
</gene>
<dbReference type="RefSeq" id="WP_155795043.1">
    <property type="nucleotide sequence ID" value="NZ_CP017637.1"/>
</dbReference>
<dbReference type="EMBL" id="CP017637">
    <property type="protein sequence ID" value="APG10319.1"/>
    <property type="molecule type" value="Genomic_DNA"/>
</dbReference>
<name>A0A1L3FAH6_BRAJP</name>
<proteinExistence type="predicted"/>
<sequence length="47" mass="4644">MAMGHTISGIVRAALVRLGEFESGMTAALLGAMPVVVLDGVGTTDAG</sequence>